<sequence length="249" mass="27107" precursor="true">MFRPLLPRLLAGLLAGLCATQAQAGLFDDEEARARINSLRNELAGRIEKVEANHARAQVDLANQIEELKTEVARLRGENEVLTNDLANANKRQKDFYVDLDNRLRKLETTPATEAPQQATPAAAADPAAESRDYEAALTQLRGAKYKEAAAGFIAFTKAYPASSFLPSAHFWAASALYQLKDNIGAAEQYNKVATQWPDDSRAPDALLGLASTQQARGDNVGASRSLEKLVAKYPSSSAAQIARQRLKK</sequence>
<comment type="subcellular location">
    <subcellularLocation>
        <location evidence="2">Periplasm</location>
    </subcellularLocation>
</comment>
<comment type="function">
    <text evidence="2">Mediates coordination of peptidoglycan synthesis and outer membrane constriction during cell division.</text>
</comment>
<keyword evidence="2" id="KW-0574">Periplasm</keyword>
<dbReference type="GO" id="GO:0030288">
    <property type="term" value="C:outer membrane-bounded periplasmic space"/>
    <property type="evidence" value="ECO:0007669"/>
    <property type="project" value="UniProtKB-UniRule"/>
</dbReference>
<dbReference type="Gene3D" id="1.20.5.110">
    <property type="match status" value="1"/>
</dbReference>
<comment type="caution">
    <text evidence="6">The sequence shown here is derived from an EMBL/GenBank/DDBJ whole genome shotgun (WGS) entry which is preliminary data.</text>
</comment>
<proteinExistence type="inferred from homology"/>
<reference evidence="6 7" key="1">
    <citation type="submission" date="2020-04" db="EMBL/GenBank/DDBJ databases">
        <title>Zoogloea sp. G-4-1-14 isolated from soil.</title>
        <authorList>
            <person name="Dahal R.H."/>
        </authorList>
    </citation>
    <scope>NUCLEOTIDE SEQUENCE [LARGE SCALE GENOMIC DNA]</scope>
    <source>
        <strain evidence="6 7">G-4-1-14</strain>
    </source>
</reference>
<comment type="similarity">
    <text evidence="2">Belongs to the CpoB family.</text>
</comment>
<dbReference type="InterPro" id="IPR039565">
    <property type="entry name" value="BamD-like"/>
</dbReference>
<evidence type="ECO:0000259" key="4">
    <source>
        <dbReference type="Pfam" id="PF13525"/>
    </source>
</evidence>
<feature type="domain" description="Outer membrane lipoprotein BamD-like" evidence="4">
    <location>
        <begin position="131"/>
        <end position="248"/>
    </location>
</feature>
<dbReference type="GO" id="GO:0070206">
    <property type="term" value="P:protein trimerization"/>
    <property type="evidence" value="ECO:0007669"/>
    <property type="project" value="InterPro"/>
</dbReference>
<keyword evidence="7" id="KW-1185">Reference proteome</keyword>
<dbReference type="Pfam" id="PF13525">
    <property type="entry name" value="YfiO"/>
    <property type="match status" value="1"/>
</dbReference>
<feature type="domain" description="YbgF trimerisation" evidence="5">
    <location>
        <begin position="46"/>
        <end position="113"/>
    </location>
</feature>
<dbReference type="RefSeq" id="WP_169146083.1">
    <property type="nucleotide sequence ID" value="NZ_JABBGA010000008.1"/>
</dbReference>
<dbReference type="Pfam" id="PF16331">
    <property type="entry name" value="TolA_bind_tri"/>
    <property type="match status" value="1"/>
</dbReference>
<dbReference type="Proteomes" id="UP000580043">
    <property type="component" value="Unassembled WGS sequence"/>
</dbReference>
<dbReference type="EMBL" id="JABBGA010000008">
    <property type="protein sequence ID" value="NML26550.1"/>
    <property type="molecule type" value="Genomic_DNA"/>
</dbReference>
<dbReference type="InterPro" id="IPR011990">
    <property type="entry name" value="TPR-like_helical_dom_sf"/>
</dbReference>
<gene>
    <name evidence="6" type="primary">ybgF</name>
    <name evidence="2" type="synonym">cpoB</name>
    <name evidence="6" type="ORF">HHL15_12415</name>
</gene>
<dbReference type="InterPro" id="IPR014162">
    <property type="entry name" value="CpoB_C"/>
</dbReference>
<dbReference type="GO" id="GO:0043093">
    <property type="term" value="P:FtsZ-dependent cytokinesis"/>
    <property type="evidence" value="ECO:0007669"/>
    <property type="project" value="UniProtKB-UniRule"/>
</dbReference>
<feature type="coiled-coil region" evidence="2">
    <location>
        <begin position="40"/>
        <end position="92"/>
    </location>
</feature>
<accession>A0A848G5Q4</accession>
<dbReference type="HAMAP" id="MF_02066">
    <property type="entry name" value="CpoB"/>
    <property type="match status" value="1"/>
</dbReference>
<dbReference type="InterPro" id="IPR032519">
    <property type="entry name" value="YbgF_tri"/>
</dbReference>
<dbReference type="AlphaFoldDB" id="A0A848G5Q4"/>
<evidence type="ECO:0000313" key="6">
    <source>
        <dbReference type="EMBL" id="NML26550.1"/>
    </source>
</evidence>
<feature type="chain" id="PRO_5033184177" description="Cell division coordinator CpoB" evidence="2">
    <location>
        <begin position="25"/>
        <end position="249"/>
    </location>
</feature>
<dbReference type="NCBIfam" id="TIGR02795">
    <property type="entry name" value="tol_pal_ybgF"/>
    <property type="match status" value="1"/>
</dbReference>
<dbReference type="Gene3D" id="1.25.40.10">
    <property type="entry name" value="Tetratricopeptide repeat domain"/>
    <property type="match status" value="1"/>
</dbReference>
<evidence type="ECO:0000256" key="3">
    <source>
        <dbReference type="SAM" id="MobiDB-lite"/>
    </source>
</evidence>
<feature type="compositionally biased region" description="Low complexity" evidence="3">
    <location>
        <begin position="109"/>
        <end position="128"/>
    </location>
</feature>
<keyword evidence="1 2" id="KW-0732">Signal</keyword>
<dbReference type="InterPro" id="IPR034706">
    <property type="entry name" value="CpoB"/>
</dbReference>
<protein>
    <recommendedName>
        <fullName evidence="2">Cell division coordinator CpoB</fullName>
    </recommendedName>
</protein>
<keyword evidence="2" id="KW-0175">Coiled coil</keyword>
<evidence type="ECO:0000259" key="5">
    <source>
        <dbReference type="Pfam" id="PF16331"/>
    </source>
</evidence>
<name>A0A848G5Q4_9RHOO</name>
<dbReference type="SUPFAM" id="SSF48452">
    <property type="entry name" value="TPR-like"/>
    <property type="match status" value="1"/>
</dbReference>
<feature type="signal peptide" evidence="2">
    <location>
        <begin position="1"/>
        <end position="24"/>
    </location>
</feature>
<evidence type="ECO:0000313" key="7">
    <source>
        <dbReference type="Proteomes" id="UP000580043"/>
    </source>
</evidence>
<feature type="region of interest" description="Disordered" evidence="3">
    <location>
        <begin position="109"/>
        <end position="131"/>
    </location>
</feature>
<keyword evidence="2" id="KW-0131">Cell cycle</keyword>
<organism evidence="6 7">
    <name type="scientific">Zoogloea dura</name>
    <dbReference type="NCBI Taxonomy" id="2728840"/>
    <lineage>
        <taxon>Bacteria</taxon>
        <taxon>Pseudomonadati</taxon>
        <taxon>Pseudomonadota</taxon>
        <taxon>Betaproteobacteria</taxon>
        <taxon>Rhodocyclales</taxon>
        <taxon>Zoogloeaceae</taxon>
        <taxon>Zoogloea</taxon>
    </lineage>
</organism>
<evidence type="ECO:0000256" key="2">
    <source>
        <dbReference type="HAMAP-Rule" id="MF_02066"/>
    </source>
</evidence>
<evidence type="ECO:0000256" key="1">
    <source>
        <dbReference type="ARBA" id="ARBA00022729"/>
    </source>
</evidence>
<keyword evidence="2" id="KW-0132">Cell division</keyword>